<name>A0A9D4A0B2_9ROSI</name>
<evidence type="ECO:0000313" key="1">
    <source>
        <dbReference type="EMBL" id="KAH1080092.1"/>
    </source>
</evidence>
<organism evidence="1 2">
    <name type="scientific">Gossypium stocksii</name>
    <dbReference type="NCBI Taxonomy" id="47602"/>
    <lineage>
        <taxon>Eukaryota</taxon>
        <taxon>Viridiplantae</taxon>
        <taxon>Streptophyta</taxon>
        <taxon>Embryophyta</taxon>
        <taxon>Tracheophyta</taxon>
        <taxon>Spermatophyta</taxon>
        <taxon>Magnoliopsida</taxon>
        <taxon>eudicotyledons</taxon>
        <taxon>Gunneridae</taxon>
        <taxon>Pentapetalae</taxon>
        <taxon>rosids</taxon>
        <taxon>malvids</taxon>
        <taxon>Malvales</taxon>
        <taxon>Malvaceae</taxon>
        <taxon>Malvoideae</taxon>
        <taxon>Gossypium</taxon>
    </lineage>
</organism>
<sequence>MTNFSILVGDLPLDGTNPLSVYPLLHSQLSSTLISHSSWHKPLHVPPHPPSRATLLYHFSSSNVSYPPNPSPILLPYISSTFLATILSLFRMSSDVSLSPTRASAPSSAMSTTWRTLLTLRSTLGQTSATNC</sequence>
<keyword evidence="2" id="KW-1185">Reference proteome</keyword>
<gene>
    <name evidence="1" type="ORF">J1N35_019853</name>
</gene>
<dbReference type="AlphaFoldDB" id="A0A9D4A0B2"/>
<dbReference type="Proteomes" id="UP000828251">
    <property type="component" value="Unassembled WGS sequence"/>
</dbReference>
<reference evidence="1 2" key="1">
    <citation type="journal article" date="2021" name="Plant Biotechnol. J.">
        <title>Multi-omics assisted identification of the key and species-specific regulatory components of drought-tolerant mechanisms in Gossypium stocksii.</title>
        <authorList>
            <person name="Yu D."/>
            <person name="Ke L."/>
            <person name="Zhang D."/>
            <person name="Wu Y."/>
            <person name="Sun Y."/>
            <person name="Mei J."/>
            <person name="Sun J."/>
            <person name="Sun Y."/>
        </authorList>
    </citation>
    <scope>NUCLEOTIDE SEQUENCE [LARGE SCALE GENOMIC DNA]</scope>
    <source>
        <strain evidence="2">cv. E1</strain>
        <tissue evidence="1">Leaf</tissue>
    </source>
</reference>
<dbReference type="EMBL" id="JAIQCV010000007">
    <property type="protein sequence ID" value="KAH1080092.1"/>
    <property type="molecule type" value="Genomic_DNA"/>
</dbReference>
<protein>
    <submittedName>
        <fullName evidence="1">Uncharacterized protein</fullName>
    </submittedName>
</protein>
<evidence type="ECO:0000313" key="2">
    <source>
        <dbReference type="Proteomes" id="UP000828251"/>
    </source>
</evidence>
<accession>A0A9D4A0B2</accession>
<proteinExistence type="predicted"/>
<comment type="caution">
    <text evidence="1">The sequence shown here is derived from an EMBL/GenBank/DDBJ whole genome shotgun (WGS) entry which is preliminary data.</text>
</comment>